<dbReference type="STRING" id="151549.A0A4C1YLS7"/>
<accession>A0A4C1YLS7</accession>
<name>A0A4C1YLS7_EUMVA</name>
<dbReference type="EMBL" id="BGZK01001273">
    <property type="protein sequence ID" value="GBP76050.1"/>
    <property type="molecule type" value="Genomic_DNA"/>
</dbReference>
<dbReference type="AlphaFoldDB" id="A0A4C1YLS7"/>
<gene>
    <name evidence="1" type="ORF">EVAR_33358_1</name>
</gene>
<proteinExistence type="predicted"/>
<evidence type="ECO:0000313" key="2">
    <source>
        <dbReference type="Proteomes" id="UP000299102"/>
    </source>
</evidence>
<evidence type="ECO:0000313" key="1">
    <source>
        <dbReference type="EMBL" id="GBP76050.1"/>
    </source>
</evidence>
<comment type="caution">
    <text evidence="1">The sequence shown here is derived from an EMBL/GenBank/DDBJ whole genome shotgun (WGS) entry which is preliminary data.</text>
</comment>
<dbReference type="OrthoDB" id="7466137at2759"/>
<dbReference type="Proteomes" id="UP000299102">
    <property type="component" value="Unassembled WGS sequence"/>
</dbReference>
<keyword evidence="2" id="KW-1185">Reference proteome</keyword>
<reference evidence="1 2" key="1">
    <citation type="journal article" date="2019" name="Commun. Biol.">
        <title>The bagworm genome reveals a unique fibroin gene that provides high tensile strength.</title>
        <authorList>
            <person name="Kono N."/>
            <person name="Nakamura H."/>
            <person name="Ohtoshi R."/>
            <person name="Tomita M."/>
            <person name="Numata K."/>
            <person name="Arakawa K."/>
        </authorList>
    </citation>
    <scope>NUCLEOTIDE SEQUENCE [LARGE SCALE GENOMIC DNA]</scope>
</reference>
<sequence>MERNTLMAKCYPRIKDYCREKHGLEFQLTGNPPKKSAEIPSQNTWRRYQSAADCCYVRTELFTSPPPARAIRGTEARRARSQAALRARYAPLYSDRCFEMQ</sequence>
<protein>
    <submittedName>
        <fullName evidence="1">Uncharacterized protein</fullName>
    </submittedName>
</protein>
<organism evidence="1 2">
    <name type="scientific">Eumeta variegata</name>
    <name type="common">Bagworm moth</name>
    <name type="synonym">Eumeta japonica</name>
    <dbReference type="NCBI Taxonomy" id="151549"/>
    <lineage>
        <taxon>Eukaryota</taxon>
        <taxon>Metazoa</taxon>
        <taxon>Ecdysozoa</taxon>
        <taxon>Arthropoda</taxon>
        <taxon>Hexapoda</taxon>
        <taxon>Insecta</taxon>
        <taxon>Pterygota</taxon>
        <taxon>Neoptera</taxon>
        <taxon>Endopterygota</taxon>
        <taxon>Lepidoptera</taxon>
        <taxon>Glossata</taxon>
        <taxon>Ditrysia</taxon>
        <taxon>Tineoidea</taxon>
        <taxon>Psychidae</taxon>
        <taxon>Oiketicinae</taxon>
        <taxon>Eumeta</taxon>
    </lineage>
</organism>